<keyword evidence="1" id="KW-0812">Transmembrane</keyword>
<protein>
    <submittedName>
        <fullName evidence="2">Uncharacterized protein</fullName>
    </submittedName>
</protein>
<evidence type="ECO:0000256" key="1">
    <source>
        <dbReference type="SAM" id="Phobius"/>
    </source>
</evidence>
<sequence>MYDYMNMKIFGVVVIIITIIVAGVIYQIQSEEQKQSKLDLFFEKTQIELEEKQNSDDVYVYPPEFFELFHVYVHKNQLRVNSDETQSPEILNFIPKMELKQTFGEIGLFDKSQNTVVIIPIFTANAYKVPSFYNYYDGSCSEICLTVSIQNRTSGFTSSNNGVKILKLLQYEMITDVDVDKNPDILKKYDKIILLHNEYVTKKQFDAITSHPNVIYLYPNALYAEIETDYEKNTMTLKKGHDYPEKNIKNGFGWEYDNSPMEYDQDCSKWEFYPINNGWMLNCYPEDTLLINNEEFLKQLKEF</sequence>
<comment type="caution">
    <text evidence="2">The sequence shown here is derived from an EMBL/GenBank/DDBJ whole genome shotgun (WGS) entry which is preliminary data.</text>
</comment>
<dbReference type="AlphaFoldDB" id="I3D3P2"/>
<dbReference type="PATRIC" id="fig|859350.6.peg.654"/>
<accession>I3D3P2</accession>
<name>I3D3P2_9ARCH</name>
<organism evidence="2 3">
    <name type="scientific">Candidatus Nitrosopumilus salarius BD31</name>
    <dbReference type="NCBI Taxonomy" id="859350"/>
    <lineage>
        <taxon>Archaea</taxon>
        <taxon>Nitrososphaerota</taxon>
        <taxon>Nitrososphaeria</taxon>
        <taxon>Nitrosopumilales</taxon>
        <taxon>Nitrosopumilaceae</taxon>
        <taxon>Nitrosopumilus</taxon>
    </lineage>
</organism>
<reference evidence="2 3" key="1">
    <citation type="journal article" date="2012" name="J. Bacteriol.">
        <title>Genome sequence of "Candidatus Nitrosopumilus salaria" BD31, an ammonia-oxidizing archaeon from the San Francisco Bay estuary.</title>
        <authorList>
            <person name="Mosier A.C."/>
            <person name="Allen E.E."/>
            <person name="Kim M."/>
            <person name="Ferriera S."/>
            <person name="Francis C.A."/>
        </authorList>
    </citation>
    <scope>NUCLEOTIDE SEQUENCE [LARGE SCALE GENOMIC DNA]</scope>
    <source>
        <strain evidence="2 3">BD31</strain>
    </source>
</reference>
<feature type="transmembrane region" description="Helical" evidence="1">
    <location>
        <begin position="9"/>
        <end position="28"/>
    </location>
</feature>
<dbReference type="Proteomes" id="UP000003423">
    <property type="component" value="Unassembled WGS sequence"/>
</dbReference>
<gene>
    <name evidence="2" type="ORF">BD31_I1502</name>
</gene>
<keyword evidence="1" id="KW-0472">Membrane</keyword>
<keyword evidence="1" id="KW-1133">Transmembrane helix</keyword>
<evidence type="ECO:0000313" key="3">
    <source>
        <dbReference type="Proteomes" id="UP000003423"/>
    </source>
</evidence>
<keyword evidence="3" id="KW-1185">Reference proteome</keyword>
<evidence type="ECO:0000313" key="2">
    <source>
        <dbReference type="EMBL" id="EIJ66335.1"/>
    </source>
</evidence>
<dbReference type="EMBL" id="AEXL02000069">
    <property type="protein sequence ID" value="EIJ66335.1"/>
    <property type="molecule type" value="Genomic_DNA"/>
</dbReference>
<proteinExistence type="predicted"/>